<sequence>MFSEITNDRNARSMATPEVSIVITLYREGDLLRESVDSALSQTFDQCEIVLVDNNADPLTRSVAKEFVARYPRSVRLVHETVQGACSARNRGIAESRGRFVAFLDGDDLADPQRISLQRERFLSTSGLSLVSGWYDRVSMDNKQVVRKDVSATEPVIWLETQRILKNLFPVGPESGGGETLHFPLTSTTFFERETALAVGGFDTRLNPRWFEDIEFYLRMYAKGEFYKIPQSLARYRIASPEMMEVKRRQMDRVGFLLHMDRFYQILWENFGQSSPAVVKVFHKLAALWLRHESLTFLQYQEGKGLGVRMLDRSLHSDPLSIESWKLRLKAELPHSSYPRMFWFDDFIPGPLPSAATRGLVDSVFQLEA</sequence>
<dbReference type="AlphaFoldDB" id="C6HYM4"/>
<feature type="domain" description="Glycosyltransferase 2-like" evidence="1">
    <location>
        <begin position="20"/>
        <end position="151"/>
    </location>
</feature>
<evidence type="ECO:0000259" key="1">
    <source>
        <dbReference type="Pfam" id="PF00535"/>
    </source>
</evidence>
<reference evidence="2 3" key="1">
    <citation type="journal article" date="2009" name="Appl. Environ. Microbiol.">
        <title>Community genomic and proteomic analyses of chemoautotrophic iron-oxidizing "Leptospirillum rubarum" (Group II) and "Leptospirillum ferrodiazotrophum" (Group III) bacteria in acid mine drainage biofilms.</title>
        <authorList>
            <person name="Goltsman D.S."/>
            <person name="Denef V.J."/>
            <person name="Singer S.W."/>
            <person name="VerBerkmoes N.C."/>
            <person name="Lefsrud M."/>
            <person name="Mueller R.S."/>
            <person name="Dick G.J."/>
            <person name="Sun C.L."/>
            <person name="Wheeler K.E."/>
            <person name="Zemla A."/>
            <person name="Baker B.J."/>
            <person name="Hauser L."/>
            <person name="Land M."/>
            <person name="Shah M.B."/>
            <person name="Thelen M.P."/>
            <person name="Hettich R.L."/>
            <person name="Banfield J.F."/>
        </authorList>
    </citation>
    <scope>NUCLEOTIDE SEQUENCE [LARGE SCALE GENOMIC DNA]</scope>
</reference>
<dbReference type="InterPro" id="IPR001173">
    <property type="entry name" value="Glyco_trans_2-like"/>
</dbReference>
<gene>
    <name evidence="2" type="ORF">UBAL3_94240102</name>
</gene>
<dbReference type="SUPFAM" id="SSF53448">
    <property type="entry name" value="Nucleotide-diphospho-sugar transferases"/>
    <property type="match status" value="1"/>
</dbReference>
<evidence type="ECO:0000313" key="2">
    <source>
        <dbReference type="EMBL" id="EES52309.1"/>
    </source>
</evidence>
<dbReference type="CDD" id="cd00761">
    <property type="entry name" value="Glyco_tranf_GTA_type"/>
    <property type="match status" value="1"/>
</dbReference>
<dbReference type="EMBL" id="GG693878">
    <property type="protein sequence ID" value="EES52309.1"/>
    <property type="molecule type" value="Genomic_DNA"/>
</dbReference>
<dbReference type="PANTHER" id="PTHR22916">
    <property type="entry name" value="GLYCOSYLTRANSFERASE"/>
    <property type="match status" value="1"/>
</dbReference>
<dbReference type="PANTHER" id="PTHR22916:SF3">
    <property type="entry name" value="UDP-GLCNAC:BETAGAL BETA-1,3-N-ACETYLGLUCOSAMINYLTRANSFERASE-LIKE PROTEIN 1"/>
    <property type="match status" value="1"/>
</dbReference>
<accession>C6HYM4</accession>
<keyword evidence="2" id="KW-0808">Transferase</keyword>
<dbReference type="Pfam" id="PF00535">
    <property type="entry name" value="Glycos_transf_2"/>
    <property type="match status" value="1"/>
</dbReference>
<keyword evidence="3" id="KW-1185">Reference proteome</keyword>
<dbReference type="GO" id="GO:0016758">
    <property type="term" value="F:hexosyltransferase activity"/>
    <property type="evidence" value="ECO:0007669"/>
    <property type="project" value="UniProtKB-ARBA"/>
</dbReference>
<protein>
    <submittedName>
        <fullName evidence="2">Glycosyl transferase, family 2</fullName>
    </submittedName>
</protein>
<organism evidence="2 3">
    <name type="scientific">Leptospirillum ferrodiazotrophum</name>
    <dbReference type="NCBI Taxonomy" id="412449"/>
    <lineage>
        <taxon>Bacteria</taxon>
        <taxon>Pseudomonadati</taxon>
        <taxon>Nitrospirota</taxon>
        <taxon>Nitrospiria</taxon>
        <taxon>Nitrospirales</taxon>
        <taxon>Nitrospiraceae</taxon>
        <taxon>Leptospirillum</taxon>
    </lineage>
</organism>
<name>C6HYM4_9BACT</name>
<dbReference type="Gene3D" id="3.90.550.10">
    <property type="entry name" value="Spore Coat Polysaccharide Biosynthesis Protein SpsA, Chain A"/>
    <property type="match status" value="1"/>
</dbReference>
<dbReference type="Proteomes" id="UP000009374">
    <property type="component" value="Unassembled WGS sequence"/>
</dbReference>
<dbReference type="InterPro" id="IPR029044">
    <property type="entry name" value="Nucleotide-diphossugar_trans"/>
</dbReference>
<proteinExistence type="predicted"/>
<evidence type="ECO:0000313" key="3">
    <source>
        <dbReference type="Proteomes" id="UP000009374"/>
    </source>
</evidence>